<feature type="compositionally biased region" description="Polar residues" evidence="1">
    <location>
        <begin position="222"/>
        <end position="240"/>
    </location>
</feature>
<feature type="compositionally biased region" description="Polar residues" evidence="1">
    <location>
        <begin position="185"/>
        <end position="201"/>
    </location>
</feature>
<dbReference type="InterPro" id="IPR038883">
    <property type="entry name" value="AN11006-like"/>
</dbReference>
<protein>
    <submittedName>
        <fullName evidence="2">Uncharacterized protein</fullName>
    </submittedName>
</protein>
<feature type="compositionally biased region" description="Basic and acidic residues" evidence="1">
    <location>
        <begin position="73"/>
        <end position="82"/>
    </location>
</feature>
<name>A0AAN7YFL6_9PEZI</name>
<evidence type="ECO:0000313" key="3">
    <source>
        <dbReference type="Proteomes" id="UP001310890"/>
    </source>
</evidence>
<feature type="region of interest" description="Disordered" evidence="1">
    <location>
        <begin position="177"/>
        <end position="250"/>
    </location>
</feature>
<feature type="region of interest" description="Disordered" evidence="1">
    <location>
        <begin position="119"/>
        <end position="146"/>
    </location>
</feature>
<dbReference type="Proteomes" id="UP001310890">
    <property type="component" value="Unassembled WGS sequence"/>
</dbReference>
<dbReference type="AlphaFoldDB" id="A0AAN7YFL6"/>
<dbReference type="PANTHER" id="PTHR42085:SF7">
    <property type="entry name" value="F-BOX DOMAIN-CONTAINING PROTEIN"/>
    <property type="match status" value="1"/>
</dbReference>
<sequence>MADRPAAGRITKRAATTSGRRSTRRQSKLAQASSSTGAWMLQDMVDDEVSPAIPNTDSTTAPMLETTTTEPEEPVHARSKDKGKQLDYLLFPLMKLPPECRNEIYRACVTRPYPILLSKKEERQPQPEPMKRKREVEPSHDETIIDDEDCTLVLDDEETDDARDEVLSPYRLRRAFSSGSRRARNQMQRISNANAPNTWANRSGRAVHLSPRNSTSKSSSSANVNTPANDTITFPANPSPKTDPIRPRRPQDADPLIVALLRVSKQLYQEARSILYGENHFTLDLDTAVSSLAALHQRSRRQIKFVELEIPCYNEILEHFQETVRLSLRYCWGLRFLTITMPSALPGTDGSGTTGNTIVYANGFDILRWLPRQCQVRVLGKVCKEIEAAVARNARLAKTLNELAYARRQLIANENAPAAAAV</sequence>
<organism evidence="2 3">
    <name type="scientific">Meristemomyces frigidus</name>
    <dbReference type="NCBI Taxonomy" id="1508187"/>
    <lineage>
        <taxon>Eukaryota</taxon>
        <taxon>Fungi</taxon>
        <taxon>Dikarya</taxon>
        <taxon>Ascomycota</taxon>
        <taxon>Pezizomycotina</taxon>
        <taxon>Dothideomycetes</taxon>
        <taxon>Dothideomycetidae</taxon>
        <taxon>Mycosphaerellales</taxon>
        <taxon>Teratosphaeriaceae</taxon>
        <taxon>Meristemomyces</taxon>
    </lineage>
</organism>
<dbReference type="PANTHER" id="PTHR42085">
    <property type="entry name" value="F-BOX DOMAIN-CONTAINING PROTEIN"/>
    <property type="match status" value="1"/>
</dbReference>
<feature type="region of interest" description="Disordered" evidence="1">
    <location>
        <begin position="1"/>
        <end position="82"/>
    </location>
</feature>
<feature type="compositionally biased region" description="Basic and acidic residues" evidence="1">
    <location>
        <begin position="134"/>
        <end position="143"/>
    </location>
</feature>
<reference evidence="2" key="1">
    <citation type="submission" date="2023-08" db="EMBL/GenBank/DDBJ databases">
        <title>Black Yeasts Isolated from many extreme environments.</title>
        <authorList>
            <person name="Coleine C."/>
            <person name="Stajich J.E."/>
            <person name="Selbmann L."/>
        </authorList>
    </citation>
    <scope>NUCLEOTIDE SEQUENCE</scope>
    <source>
        <strain evidence="2">CCFEE 5401</strain>
    </source>
</reference>
<feature type="compositionally biased region" description="Low complexity" evidence="1">
    <location>
        <begin position="210"/>
        <end position="221"/>
    </location>
</feature>
<evidence type="ECO:0000256" key="1">
    <source>
        <dbReference type="SAM" id="MobiDB-lite"/>
    </source>
</evidence>
<evidence type="ECO:0000313" key="2">
    <source>
        <dbReference type="EMBL" id="KAK5111381.1"/>
    </source>
</evidence>
<accession>A0AAN7YFL6</accession>
<proteinExistence type="predicted"/>
<comment type="caution">
    <text evidence="2">The sequence shown here is derived from an EMBL/GenBank/DDBJ whole genome shotgun (WGS) entry which is preliminary data.</text>
</comment>
<feature type="compositionally biased region" description="Polar residues" evidence="1">
    <location>
        <begin position="28"/>
        <end position="37"/>
    </location>
</feature>
<dbReference type="EMBL" id="JAVRRL010000040">
    <property type="protein sequence ID" value="KAK5111381.1"/>
    <property type="molecule type" value="Genomic_DNA"/>
</dbReference>
<gene>
    <name evidence="2" type="ORF">LTR62_005222</name>
</gene>